<dbReference type="SUPFAM" id="SSF51556">
    <property type="entry name" value="Metallo-dependent hydrolases"/>
    <property type="match status" value="1"/>
</dbReference>
<dbReference type="AlphaFoldDB" id="A0AA37S7Z0"/>
<reference evidence="3" key="2">
    <citation type="submission" date="2023-01" db="EMBL/GenBank/DDBJ databases">
        <title>Draft genome sequence of Litoribrevibacter albus strain NBRC 110071.</title>
        <authorList>
            <person name="Sun Q."/>
            <person name="Mori K."/>
        </authorList>
    </citation>
    <scope>NUCLEOTIDE SEQUENCE</scope>
    <source>
        <strain evidence="3">NBRC 110071</strain>
    </source>
</reference>
<dbReference type="Gene3D" id="3.20.20.140">
    <property type="entry name" value="Metal-dependent hydrolases"/>
    <property type="match status" value="1"/>
</dbReference>
<evidence type="ECO:0000313" key="4">
    <source>
        <dbReference type="Proteomes" id="UP001161389"/>
    </source>
</evidence>
<evidence type="ECO:0000313" key="3">
    <source>
        <dbReference type="EMBL" id="GLQ30870.1"/>
    </source>
</evidence>
<dbReference type="EMBL" id="BSNM01000009">
    <property type="protein sequence ID" value="GLQ30870.1"/>
    <property type="molecule type" value="Genomic_DNA"/>
</dbReference>
<dbReference type="InterPro" id="IPR006680">
    <property type="entry name" value="Amidohydro-rel"/>
</dbReference>
<dbReference type="PANTHER" id="PTHR21240:SF28">
    <property type="entry name" value="ISO-OROTATE DECARBOXYLASE (EUROFUNG)"/>
    <property type="match status" value="1"/>
</dbReference>
<accession>A0AA37S7Z0</accession>
<dbReference type="InterPro" id="IPR032466">
    <property type="entry name" value="Metal_Hydrolase"/>
</dbReference>
<comment type="caution">
    <text evidence="3">The sequence shown here is derived from an EMBL/GenBank/DDBJ whole genome shotgun (WGS) entry which is preliminary data.</text>
</comment>
<protein>
    <submittedName>
        <fullName evidence="3">Amidohydrolase</fullName>
    </submittedName>
</protein>
<dbReference type="GO" id="GO:0019748">
    <property type="term" value="P:secondary metabolic process"/>
    <property type="evidence" value="ECO:0007669"/>
    <property type="project" value="TreeGrafter"/>
</dbReference>
<organism evidence="3 4">
    <name type="scientific">Litoribrevibacter albus</name>
    <dbReference type="NCBI Taxonomy" id="1473156"/>
    <lineage>
        <taxon>Bacteria</taxon>
        <taxon>Pseudomonadati</taxon>
        <taxon>Pseudomonadota</taxon>
        <taxon>Gammaproteobacteria</taxon>
        <taxon>Oceanospirillales</taxon>
        <taxon>Oceanospirillaceae</taxon>
        <taxon>Litoribrevibacter</taxon>
    </lineage>
</organism>
<dbReference type="GO" id="GO:0016831">
    <property type="term" value="F:carboxy-lyase activity"/>
    <property type="evidence" value="ECO:0007669"/>
    <property type="project" value="InterPro"/>
</dbReference>
<dbReference type="RefSeq" id="WP_284380289.1">
    <property type="nucleotide sequence ID" value="NZ_BSNM01000009.1"/>
</dbReference>
<dbReference type="InterPro" id="IPR032465">
    <property type="entry name" value="ACMSD"/>
</dbReference>
<proteinExistence type="predicted"/>
<dbReference type="GO" id="GO:0016787">
    <property type="term" value="F:hydrolase activity"/>
    <property type="evidence" value="ECO:0007669"/>
    <property type="project" value="InterPro"/>
</dbReference>
<dbReference type="Proteomes" id="UP001161389">
    <property type="component" value="Unassembled WGS sequence"/>
</dbReference>
<evidence type="ECO:0000259" key="2">
    <source>
        <dbReference type="Pfam" id="PF04909"/>
    </source>
</evidence>
<keyword evidence="4" id="KW-1185">Reference proteome</keyword>
<keyword evidence="1" id="KW-0456">Lyase</keyword>
<reference evidence="3" key="1">
    <citation type="journal article" date="2014" name="Int. J. Syst. Evol. Microbiol.">
        <title>Complete genome sequence of Corynebacterium casei LMG S-19264T (=DSM 44701T), isolated from a smear-ripened cheese.</title>
        <authorList>
            <consortium name="US DOE Joint Genome Institute (JGI-PGF)"/>
            <person name="Walter F."/>
            <person name="Albersmeier A."/>
            <person name="Kalinowski J."/>
            <person name="Ruckert C."/>
        </authorList>
    </citation>
    <scope>NUCLEOTIDE SEQUENCE</scope>
    <source>
        <strain evidence="3">NBRC 110071</strain>
    </source>
</reference>
<feature type="domain" description="Amidohydrolase-related" evidence="2">
    <location>
        <begin position="126"/>
        <end position="383"/>
    </location>
</feature>
<evidence type="ECO:0000256" key="1">
    <source>
        <dbReference type="ARBA" id="ARBA00023239"/>
    </source>
</evidence>
<sequence length="385" mass="43852">MTLDIFDADRHVMEPLDLWAQYLDPEIYRTYPIKVVQDNQLTRQDRVERLGRRGDLSLPPVFVVGDLPLLNNWSEDIQIASAMQDKGNRSARIAAMHPDSQLASMDDSSISVAYLFSTFAGYVVNHEGLPAEVSLAYADAYNRWLKDYCSVNPERLKAVGLLSRHEPTTLCCQLNQIIENGWRSICLRPEVINGKDFGYPEYIDFWAKCEKHNISVVFHGGTNLNAPTAGSHRFQSRFAMHACSHPMEAQMAFVSLLESGVFERHPKLKFAFLEAGASWVPHWLWRLDNICYPEFPSLVEENIKLLPSEYFKRQCWVAVELGEPCLREVIETVGSEKLLYGSDFPHPDHMHFTTEDIANQLGDFSEAELKNVLVNNAKTFFGFDG</sequence>
<dbReference type="Pfam" id="PF04909">
    <property type="entry name" value="Amidohydro_2"/>
    <property type="match status" value="1"/>
</dbReference>
<name>A0AA37S7Z0_9GAMM</name>
<dbReference type="PANTHER" id="PTHR21240">
    <property type="entry name" value="2-AMINO-3-CARBOXYLMUCONATE-6-SEMIALDEHYDE DECARBOXYLASE"/>
    <property type="match status" value="1"/>
</dbReference>
<dbReference type="GO" id="GO:0005737">
    <property type="term" value="C:cytoplasm"/>
    <property type="evidence" value="ECO:0007669"/>
    <property type="project" value="TreeGrafter"/>
</dbReference>
<gene>
    <name evidence="3" type="ORF">GCM10007876_13490</name>
</gene>